<feature type="domain" description="PLAT" evidence="3">
    <location>
        <begin position="657"/>
        <end position="775"/>
    </location>
</feature>
<keyword evidence="5" id="KW-1185">Reference proteome</keyword>
<comment type="caution">
    <text evidence="1">Lacks conserved residue(s) required for the propagation of feature annotation.</text>
</comment>
<evidence type="ECO:0000259" key="3">
    <source>
        <dbReference type="PROSITE" id="PS50095"/>
    </source>
</evidence>
<dbReference type="SUPFAM" id="SSF49723">
    <property type="entry name" value="Lipase/lipooxygenase domain (PLAT/LH2 domain)"/>
    <property type="match status" value="13"/>
</dbReference>
<proteinExistence type="predicted"/>
<dbReference type="CDD" id="cd01756">
    <property type="entry name" value="PLAT_repeat"/>
    <property type="match status" value="3"/>
</dbReference>
<dbReference type="STRING" id="46835.A0A504YGR7"/>
<accession>A0A504YGR7</accession>
<evidence type="ECO:0000256" key="1">
    <source>
        <dbReference type="PROSITE-ProRule" id="PRU00152"/>
    </source>
</evidence>
<feature type="domain" description="PLAT" evidence="3">
    <location>
        <begin position="1009"/>
        <end position="1132"/>
    </location>
</feature>
<gene>
    <name evidence="4" type="ORF">FGIG_08324</name>
</gene>
<dbReference type="Gene3D" id="2.40.180.10">
    <property type="entry name" value="Catalase core domain"/>
    <property type="match status" value="3"/>
</dbReference>
<feature type="domain" description="PLAT" evidence="3">
    <location>
        <begin position="860"/>
        <end position="980"/>
    </location>
</feature>
<evidence type="ECO:0000313" key="4">
    <source>
        <dbReference type="EMBL" id="TPP60374.1"/>
    </source>
</evidence>
<feature type="domain" description="PLAT" evidence="3">
    <location>
        <begin position="1145"/>
        <end position="1274"/>
    </location>
</feature>
<dbReference type="Gene3D" id="2.60.60.20">
    <property type="entry name" value="PLAT/LH2 domain"/>
    <property type="match status" value="10"/>
</dbReference>
<evidence type="ECO:0000256" key="2">
    <source>
        <dbReference type="SAM" id="MobiDB-lite"/>
    </source>
</evidence>
<feature type="domain" description="PLAT" evidence="3">
    <location>
        <begin position="1492"/>
        <end position="1628"/>
    </location>
</feature>
<dbReference type="EMBL" id="SUNJ01009494">
    <property type="protein sequence ID" value="TPP60374.1"/>
    <property type="molecule type" value="Genomic_DNA"/>
</dbReference>
<comment type="caution">
    <text evidence="4">The sequence shown here is derived from an EMBL/GenBank/DDBJ whole genome shotgun (WGS) entry which is preliminary data.</text>
</comment>
<protein>
    <recommendedName>
        <fullName evidence="3">PLAT domain-containing protein</fullName>
    </recommendedName>
</protein>
<feature type="domain" description="PLAT" evidence="3">
    <location>
        <begin position="426"/>
        <end position="557"/>
    </location>
</feature>
<dbReference type="SMART" id="SM00308">
    <property type="entry name" value="LH2"/>
    <property type="match status" value="5"/>
</dbReference>
<dbReference type="InterPro" id="IPR036392">
    <property type="entry name" value="PLAT/LH2_dom_sf"/>
</dbReference>
<dbReference type="OrthoDB" id="5322100at2759"/>
<feature type="domain" description="PLAT" evidence="3">
    <location>
        <begin position="1769"/>
        <end position="1885"/>
    </location>
</feature>
<organism evidence="4 5">
    <name type="scientific">Fasciola gigantica</name>
    <name type="common">Giant liver fluke</name>
    <dbReference type="NCBI Taxonomy" id="46835"/>
    <lineage>
        <taxon>Eukaryota</taxon>
        <taxon>Metazoa</taxon>
        <taxon>Spiralia</taxon>
        <taxon>Lophotrochozoa</taxon>
        <taxon>Platyhelminthes</taxon>
        <taxon>Trematoda</taxon>
        <taxon>Digenea</taxon>
        <taxon>Plagiorchiida</taxon>
        <taxon>Echinostomata</taxon>
        <taxon>Echinostomatoidea</taxon>
        <taxon>Fasciolidae</taxon>
        <taxon>Fasciola</taxon>
    </lineage>
</organism>
<evidence type="ECO:0000313" key="5">
    <source>
        <dbReference type="Proteomes" id="UP000316759"/>
    </source>
</evidence>
<feature type="domain" description="PLAT" evidence="3">
    <location>
        <begin position="1280"/>
        <end position="1422"/>
    </location>
</feature>
<name>A0A504YGR7_FASGI</name>
<feature type="domain" description="PLAT" evidence="3">
    <location>
        <begin position="1641"/>
        <end position="1756"/>
    </location>
</feature>
<dbReference type="Proteomes" id="UP000316759">
    <property type="component" value="Unassembled WGS sequence"/>
</dbReference>
<sequence>MFLCNHWLSLYKEDGLLVRELFGVRSAKTMTGDCEAAGTDCNVFIKLFGRTGITPRIQLVYNQSTRESRSVYYSPFARGMSSKFIVNAPSVGAMTHVRISHDGRGELPHWFLERLVVTDLSYPKWTYYFHGSVWLSPTYADRKLFRMIRGTREPTGSGVETEYQLTFYTGDLPEAATTADVFVQFHGESGISREMWLNDTPWQRSTTIQLHNHISFARGNCVQVRLPPCQQYGPLKELSVGHNRRGSNPKWYLEKIYVHTGNESTFSVSTQVFIRLYGPEESSEMDSTKSSKRVRTVSNGSRTTKSVQSESTEANAHTNVTEDRTYATRRIWLSDGVYERNRVTRFRIDLPVPFCISPFTRVEVGHDGSGKQPPWFLDRLVLYCPVTGFKQTFLCNHWLAKEKEDGKTVRTLLEDKNQRVRGESRVPWTIRVKTSKTTGAGTTSIVKLILYGLKQKTDVVNLDSAHLDDQSDWVPERAKISTTLFTPGTEVAFRADLQDIGIPYKLRIGHDNSGTNPAWHLERVTLYNWNTDQEYLFLCNRWLGGKHDDQAIVRELPAQGPGILKPASSRFAYLMVKFDKTDEFLLEAVDLKNIKRIRIGHDSQQAGGGWYLHKVVVKQMEDPKKVFTFVCDRWLDVKKDDGQTVRDLVENTAIERILYEIVVKTGDIQEAGTSANVFLCMYGKNGDTGPIHLKGSTTGAHKFKSGASDVFQIPAEDVGELTKIRLWHDENGRSPGWFLDQVSVVAPHLGRRYVFRTHRWLDGNQGDGKTQVDLEPTQIEQVDKGPKKDAQNSLESIRSSILEKSGSFNQMCCLRDEDGMENYWFIAKDWLAKDKGYCQMFRDLIATTEDGQILTRLTESTYEILVQTGTQENAGTTSRVYLAMYGSQAQSGDLLLNNLHTGSKLFSSGAKTVFTLKLCGLGELNKVKVYHDSSGEMPTWFLDHILITETRANQTKQYLFPCYQWLGKDVADGSASRVLMTASPELRQRWKAGENIRADSRLINSDRSTPFVVRVYTGTDPGAGTDSNVYLEMFGEQTSSGLIPLKTSLNQSGHSVVNKFEAGCLDTFTVKAMDIGPLKKIRLAHDSTGVGPSWQVARVEIDAPKLNLGWTFPCNRWLKSRTDRKMSELDLYPQPDLTRFLRSTMSFEVTVFTSEESSPLMTAAVFLQIYGQDGQSSLPIRLQFAEDSTTLFKRNSVDTFYVEVLELHMPVSKIRIWHDNNGVSPHWHVIETYVFLCGKWLSRGKVDGAIERELVASKRLETNAAGQNEEISLANKPSILNYEIRVITGNRPHAGTDANVYLTLFGENGDSGERRLAKSQTNANKFESGQTDVFLWEAVDLGQLHKARIRHDNSGVGPSWFLSRIEVQPLGERKMDAEFGTADKPSSAPPSTMAIQWKPTVFYCERWLSTHHEDSLIDRTLLAQDYQPRLDDSQSLTSIQTTADLNPLMKHALLPKGVVIFPRKVVDLASGQQTSEGSHIESTSENERLPTIPYHVRVVTGSVKHAGTTGPVWIRCVGRNRMDSGKMMLFHERRGTHLVKGSAQSFYFDAPIVDEIIEVEPLMCNKLFLISDTRFPKVCNESVGDKAVGWFLRSLDIDLLTEGKQYHLECNTWLSSKRADGKTHRCFPVTTGGARVHSKLISYHMVINTADEENAGLDSDVYLKLFGSEGTTHENLLEKCGHRFERGTMDKFRVEFEDVGSIEKLRLRYDAEGERRQWKLRDVVISRPGRSYHCGMPDSGWYSIKNDGLKYNWADLVASVNGVEQLRRVDLRIRVKTSNISGAATDSGVYLRLFGQHGDSGDLGLKTSLRNTPVFDKMQVGYSVTLSIVARCKRAFNLMALHAEWVEVQEVLLEATARCARQWRFSCSKWLSTKEGDQLLVRDLPCTEESINDPARGRLTDPVVINTSLAVAEVARAVNLPDRHYGDVGELLGQIFDSVSIFFSYTIFEQFKLHIS</sequence>
<feature type="compositionally biased region" description="Polar residues" evidence="2">
    <location>
        <begin position="296"/>
        <end position="319"/>
    </location>
</feature>
<feature type="domain" description="PLAT" evidence="3">
    <location>
        <begin position="252"/>
        <end position="413"/>
    </location>
</feature>
<dbReference type="PROSITE" id="PS50095">
    <property type="entry name" value="PLAT"/>
    <property type="match status" value="11"/>
</dbReference>
<feature type="region of interest" description="Disordered" evidence="2">
    <location>
        <begin position="282"/>
        <end position="320"/>
    </location>
</feature>
<dbReference type="PANTHER" id="PTHR45901:SF3">
    <property type="entry name" value="LIPOXYGENASE HOMOLOGY DOMAIN-CONTAINING PROTEIN 1"/>
    <property type="match status" value="1"/>
</dbReference>
<feature type="domain" description="PLAT" evidence="3">
    <location>
        <begin position="23"/>
        <end position="149"/>
    </location>
</feature>
<dbReference type="Pfam" id="PF01477">
    <property type="entry name" value="PLAT"/>
    <property type="match status" value="11"/>
</dbReference>
<dbReference type="PANTHER" id="PTHR45901">
    <property type="entry name" value="PROTEIN CBG12474"/>
    <property type="match status" value="1"/>
</dbReference>
<dbReference type="InterPro" id="IPR052970">
    <property type="entry name" value="Inner_ear_hair_cell_LOXHD"/>
</dbReference>
<dbReference type="InterPro" id="IPR001024">
    <property type="entry name" value="PLAT/LH2_dom"/>
</dbReference>
<reference evidence="4 5" key="1">
    <citation type="submission" date="2019-04" db="EMBL/GenBank/DDBJ databases">
        <title>Annotation for the trematode Fasciola gigantica.</title>
        <authorList>
            <person name="Choi Y.-J."/>
        </authorList>
    </citation>
    <scope>NUCLEOTIDE SEQUENCE [LARGE SCALE GENOMIC DNA]</scope>
    <source>
        <strain evidence="4">Uganda_cow_1</strain>
    </source>
</reference>